<dbReference type="GO" id="GO:0003677">
    <property type="term" value="F:DNA binding"/>
    <property type="evidence" value="ECO:0007669"/>
    <property type="project" value="InterPro"/>
</dbReference>
<feature type="coiled-coil region" evidence="9">
    <location>
        <begin position="514"/>
        <end position="541"/>
    </location>
</feature>
<reference evidence="11 12" key="1">
    <citation type="submission" date="2020-06" db="EMBL/GenBank/DDBJ databases">
        <title>Transcriptomic and genomic resources for Thalictrum thalictroides and T. hernandezii: Facilitating candidate gene discovery in an emerging model plant lineage.</title>
        <authorList>
            <person name="Arias T."/>
            <person name="Riano-Pachon D.M."/>
            <person name="Di Stilio V.S."/>
        </authorList>
    </citation>
    <scope>NUCLEOTIDE SEQUENCE [LARGE SCALE GENOMIC DNA]</scope>
    <source>
        <strain evidence="12">cv. WT478/WT964</strain>
        <tissue evidence="11">Leaves</tissue>
    </source>
</reference>
<accession>A0A7J6WB40</accession>
<feature type="non-terminal residue" evidence="11">
    <location>
        <position position="1"/>
    </location>
</feature>
<dbReference type="OrthoDB" id="1722225at2759"/>
<keyword evidence="6 8" id="KW-0804">Transcription</keyword>
<comment type="catalytic activity">
    <reaction evidence="7 8">
        <text>RNA(n) + a ribonucleoside 5'-triphosphate = RNA(n+1) + diphosphate</text>
        <dbReference type="Rhea" id="RHEA:21248"/>
        <dbReference type="Rhea" id="RHEA-COMP:14527"/>
        <dbReference type="Rhea" id="RHEA-COMP:17342"/>
        <dbReference type="ChEBI" id="CHEBI:33019"/>
        <dbReference type="ChEBI" id="CHEBI:61557"/>
        <dbReference type="ChEBI" id="CHEBI:140395"/>
        <dbReference type="EC" id="2.7.7.6"/>
    </reaction>
</comment>
<keyword evidence="9" id="KW-0175">Coiled coil</keyword>
<dbReference type="GO" id="GO:0006390">
    <property type="term" value="P:mitochondrial transcription"/>
    <property type="evidence" value="ECO:0007669"/>
    <property type="project" value="TreeGrafter"/>
</dbReference>
<keyword evidence="3 8" id="KW-0240">DNA-directed RNA polymerase</keyword>
<dbReference type="Proteomes" id="UP000554482">
    <property type="component" value="Unassembled WGS sequence"/>
</dbReference>
<comment type="caution">
    <text evidence="11">The sequence shown here is derived from an EMBL/GenBank/DDBJ whole genome shotgun (WGS) entry which is preliminary data.</text>
</comment>
<proteinExistence type="inferred from homology"/>
<organism evidence="11 12">
    <name type="scientific">Thalictrum thalictroides</name>
    <name type="common">Rue-anemone</name>
    <name type="synonym">Anemone thalictroides</name>
    <dbReference type="NCBI Taxonomy" id="46969"/>
    <lineage>
        <taxon>Eukaryota</taxon>
        <taxon>Viridiplantae</taxon>
        <taxon>Streptophyta</taxon>
        <taxon>Embryophyta</taxon>
        <taxon>Tracheophyta</taxon>
        <taxon>Spermatophyta</taxon>
        <taxon>Magnoliopsida</taxon>
        <taxon>Ranunculales</taxon>
        <taxon>Ranunculaceae</taxon>
        <taxon>Thalictroideae</taxon>
        <taxon>Thalictrum</taxon>
    </lineage>
</organism>
<dbReference type="PANTHER" id="PTHR10102:SF8">
    <property type="entry name" value="DNA-DIRECTED RNA POLYMERASE-RELATED"/>
    <property type="match status" value="1"/>
</dbReference>
<evidence type="ECO:0000259" key="10">
    <source>
        <dbReference type="Pfam" id="PF00940"/>
    </source>
</evidence>
<evidence type="ECO:0000256" key="8">
    <source>
        <dbReference type="RuleBase" id="RU003805"/>
    </source>
</evidence>
<gene>
    <name evidence="11" type="ORF">FRX31_017011</name>
</gene>
<dbReference type="EMBL" id="JABWDY010020087">
    <property type="protein sequence ID" value="KAF5193402.1"/>
    <property type="molecule type" value="Genomic_DNA"/>
</dbReference>
<evidence type="ECO:0000256" key="9">
    <source>
        <dbReference type="SAM" id="Coils"/>
    </source>
</evidence>
<dbReference type="InterPro" id="IPR043502">
    <property type="entry name" value="DNA/RNA_pol_sf"/>
</dbReference>
<dbReference type="EC" id="2.7.7.6" evidence="2 8"/>
<dbReference type="PROSITE" id="PS00489">
    <property type="entry name" value="RNA_POL_PHAGE_2"/>
    <property type="match status" value="1"/>
</dbReference>
<evidence type="ECO:0000313" key="12">
    <source>
        <dbReference type="Proteomes" id="UP000554482"/>
    </source>
</evidence>
<evidence type="ECO:0000256" key="7">
    <source>
        <dbReference type="ARBA" id="ARBA00048552"/>
    </source>
</evidence>
<name>A0A7J6WB40_THATH</name>
<evidence type="ECO:0000256" key="4">
    <source>
        <dbReference type="ARBA" id="ARBA00022679"/>
    </source>
</evidence>
<dbReference type="GO" id="GO:0003899">
    <property type="term" value="F:DNA-directed RNA polymerase activity"/>
    <property type="evidence" value="ECO:0007669"/>
    <property type="project" value="UniProtKB-EC"/>
</dbReference>
<evidence type="ECO:0000256" key="6">
    <source>
        <dbReference type="ARBA" id="ARBA00023163"/>
    </source>
</evidence>
<dbReference type="PANTHER" id="PTHR10102">
    <property type="entry name" value="DNA-DIRECTED RNA POLYMERASE, MITOCHONDRIAL"/>
    <property type="match status" value="1"/>
</dbReference>
<evidence type="ECO:0000313" key="11">
    <source>
        <dbReference type="EMBL" id="KAF5193402.1"/>
    </source>
</evidence>
<dbReference type="PROSITE" id="PS00900">
    <property type="entry name" value="RNA_POL_PHAGE_1"/>
    <property type="match status" value="1"/>
</dbReference>
<evidence type="ECO:0000256" key="1">
    <source>
        <dbReference type="ARBA" id="ARBA00009493"/>
    </source>
</evidence>
<sequence>MFLFYRYAMTISFSCIGKRCFSTDSEDISESEDIMFSDNTEQMVSSETMGESSNYQQNNVEAEVLNNNPSVDYNYKLKQLNSLDSHSDYYNDPRTLVLDKLFNTYKKMNFDKFPLKQKKSYINREFLSIKEITKAFWFRVEHRLAALEEVRKSNKCEYHMEVFNIIKEFKRNNPEKYWNNDNKLRKLQLKIEELTIAYSSKETLFAKFPELMKKIIPSLDPEKVSGDNNNKGAYEFLKEKVSYDVLCEISQLEPHALECILVQVLASIFSSSEKTETVRAATLIDRVDSTVQFHIDYAKRDKLIKKNNNLTALSNTILNNILNHKKKRDFVIGKNLVQFLESIKIIRFIDISPEKEDGPKKNKGRYKYVVPYVVCNLDLSLLPQKLNFPMVCKPLQWRCKVNNNNKPYYTLNDLIGGYYLSDKEKHITGDVINKLRLLSSKDIQSYFIMLYNPKKHCHTLNKLQNEPFRINDKLLSFITKHRAMLENNGLLLNKCYAYINRIKADDELVKVYLENQLFKEVLKLEDLKKELRSKMQQARWESFILSLSEALSGLNFYLPAFLDFRGRIYRSGLLHFHERDMAKGLLLFGGKDYHIMHESKDYKVEDMEILDILDVNQSKAIACSAAFKYKKFKDYNEALSSYNDWLYSEVLLLDENEISFAKKYNLPFQYYLSDRKRYNDIKDKIEVNLISFAKKSSDPFQLLSKMLTFGWLHLECKNFINNKWYKYDELHLRLKNELLYCYNKIPISQDASASAYQIMSYLLLDINIAYQTNMIPNEAHNSEIQDIYTYLKGGLREYLVKIIIDESKMKIIDSHLDRKLMKKIFMPLIYGKTVKAISDDILHHYKSLLSYSDSSKMAMHCCAFWKSSYPLVSVFMRMINNIGWISSIRGKAVLYSVPFFTTSQDYLSSEKVIISTYDRELKRRRRVTVNIPKMDRDSRKTLTSTCVNMIHQMDAYIAMNIVNSFIKTEDKNSINRPIYTVHDNFITTSYHCDEIPIKYCEVFMNMGNPLTLVNDFILTNLCSLPFDKYGYVEHDYKYKPIPISYLKELLTKISKELKEMDHKKRVKLDSKKIQEIVTAYESYVNQVWGTGNNEGLQWEIYKKYVRRWISKREDDKRSSSISTRLYCTSDVNYNGFDFFKSEYTYIKGLIEYAYSENPFASKMVASFKFYQESFKCSDSSEIVMLVMLLLFRYVYNSITFDQCKFTIAYTIVLDDKTEKTYTLDTAIVLPAVPNRNLYDSIMKVINRQAERYKDYELKCLSIHVYYSGMLKIENPLSEIEKKIFSTLFHESSNENQGHYSLEKMNGASNSKFIKELKLSHKEKKAFIVADTETVMVNVEKDHNSQDKIKYVHMPYAIGFTVIKPDENIGTKPDYNFIRFFSEDYKDPIFGKRCVMMMEAFLDLVRSA</sequence>
<comment type="function">
    <text evidence="8">DNA-dependent RNA polymerase catalyzes the transcription of DNA into RNA using the four ribonucleoside triphosphates as substrates.</text>
</comment>
<dbReference type="GO" id="GO:0034245">
    <property type="term" value="C:mitochondrial DNA-directed RNA polymerase complex"/>
    <property type="evidence" value="ECO:0007669"/>
    <property type="project" value="TreeGrafter"/>
</dbReference>
<dbReference type="Pfam" id="PF00940">
    <property type="entry name" value="RNA_pol"/>
    <property type="match status" value="1"/>
</dbReference>
<keyword evidence="5 8" id="KW-0548">Nucleotidyltransferase</keyword>
<evidence type="ECO:0000256" key="2">
    <source>
        <dbReference type="ARBA" id="ARBA00012418"/>
    </source>
</evidence>
<protein>
    <recommendedName>
        <fullName evidence="2 8">DNA-directed RNA polymerase</fullName>
        <ecNumber evidence="2 8">2.7.7.6</ecNumber>
    </recommendedName>
</protein>
<keyword evidence="4 8" id="KW-0808">Transferase</keyword>
<evidence type="ECO:0000256" key="3">
    <source>
        <dbReference type="ARBA" id="ARBA00022478"/>
    </source>
</evidence>
<feature type="domain" description="DNA-directed RNA polymerase C-terminal" evidence="10">
    <location>
        <begin position="743"/>
        <end position="1009"/>
    </location>
</feature>
<dbReference type="SUPFAM" id="SSF56672">
    <property type="entry name" value="DNA/RNA polymerases"/>
    <property type="match status" value="1"/>
</dbReference>
<dbReference type="InterPro" id="IPR046950">
    <property type="entry name" value="DNA-dir_Rpol_C_phage-type"/>
</dbReference>
<dbReference type="InterPro" id="IPR002092">
    <property type="entry name" value="DNA-dir_Rpol_phage-type"/>
</dbReference>
<evidence type="ECO:0000256" key="5">
    <source>
        <dbReference type="ARBA" id="ARBA00022695"/>
    </source>
</evidence>
<comment type="similarity">
    <text evidence="1 8">Belongs to the phage and mitochondrial RNA polymerase family.</text>
</comment>
<keyword evidence="12" id="KW-1185">Reference proteome</keyword>
<dbReference type="Gene3D" id="1.10.150.20">
    <property type="entry name" value="5' to 3' exonuclease, C-terminal subdomain"/>
    <property type="match status" value="1"/>
</dbReference>